<reference evidence="2" key="1">
    <citation type="submission" date="2019-08" db="EMBL/GenBank/DDBJ databases">
        <authorList>
            <person name="Kucharzyk K."/>
            <person name="Murdoch R.W."/>
            <person name="Higgins S."/>
            <person name="Loffler F."/>
        </authorList>
    </citation>
    <scope>NUCLEOTIDE SEQUENCE</scope>
</reference>
<gene>
    <name evidence="2" type="ORF">SDC9_129702</name>
</gene>
<organism evidence="2">
    <name type="scientific">bioreactor metagenome</name>
    <dbReference type="NCBI Taxonomy" id="1076179"/>
    <lineage>
        <taxon>unclassified sequences</taxon>
        <taxon>metagenomes</taxon>
        <taxon>ecological metagenomes</taxon>
    </lineage>
</organism>
<name>A0A645CZJ9_9ZZZZ</name>
<dbReference type="EMBL" id="VSSQ01031665">
    <property type="protein sequence ID" value="MPM82640.1"/>
    <property type="molecule type" value="Genomic_DNA"/>
</dbReference>
<evidence type="ECO:0000313" key="2">
    <source>
        <dbReference type="EMBL" id="MPM82640.1"/>
    </source>
</evidence>
<proteinExistence type="predicted"/>
<evidence type="ECO:0000256" key="1">
    <source>
        <dbReference type="SAM" id="MobiDB-lite"/>
    </source>
</evidence>
<sequence>MHGAVKLHEQGDGDIIIGEIEKVSPVLFNLVNLNREIRNDVLTLLKPTDHISGGVQALSASGGSGVTFGCHGCLLYLLFDSEYVHNPLDKLIAHDAGSPGEEYGHHQVYGQEIVHVAHELGGDSKGNTRKRRSGQDIYNPRDNPTDERN</sequence>
<accession>A0A645CZJ9</accession>
<dbReference type="AlphaFoldDB" id="A0A645CZJ9"/>
<protein>
    <submittedName>
        <fullName evidence="2">Uncharacterized protein</fullName>
    </submittedName>
</protein>
<comment type="caution">
    <text evidence="2">The sequence shown here is derived from an EMBL/GenBank/DDBJ whole genome shotgun (WGS) entry which is preliminary data.</text>
</comment>
<feature type="region of interest" description="Disordered" evidence="1">
    <location>
        <begin position="119"/>
        <end position="149"/>
    </location>
</feature>